<dbReference type="GeneID" id="25782909"/>
<organism evidence="2 3">
    <name type="scientific">Hypocrea atroviridis (strain ATCC 20476 / IMI 206040)</name>
    <name type="common">Trichoderma atroviride</name>
    <dbReference type="NCBI Taxonomy" id="452589"/>
    <lineage>
        <taxon>Eukaryota</taxon>
        <taxon>Fungi</taxon>
        <taxon>Dikarya</taxon>
        <taxon>Ascomycota</taxon>
        <taxon>Pezizomycotina</taxon>
        <taxon>Sordariomycetes</taxon>
        <taxon>Hypocreomycetidae</taxon>
        <taxon>Hypocreales</taxon>
        <taxon>Hypocreaceae</taxon>
        <taxon>Trichoderma</taxon>
    </lineage>
</organism>
<proteinExistence type="predicted"/>
<keyword evidence="3" id="KW-1185">Reference proteome</keyword>
<evidence type="ECO:0000313" key="3">
    <source>
        <dbReference type="Proteomes" id="UP000005426"/>
    </source>
</evidence>
<dbReference type="EMBL" id="ABDG02000027">
    <property type="protein sequence ID" value="EHK41985.1"/>
    <property type="molecule type" value="Genomic_DNA"/>
</dbReference>
<reference evidence="2 3" key="1">
    <citation type="journal article" date="2011" name="Genome Biol.">
        <title>Comparative genome sequence analysis underscores mycoparasitism as the ancestral life style of Trichoderma.</title>
        <authorList>
            <person name="Kubicek C.P."/>
            <person name="Herrera-Estrella A."/>
            <person name="Seidl-Seiboth V."/>
            <person name="Martinez D.A."/>
            <person name="Druzhinina I.S."/>
            <person name="Thon M."/>
            <person name="Zeilinger S."/>
            <person name="Casas-Flores S."/>
            <person name="Horwitz B.A."/>
            <person name="Mukherjee P.K."/>
            <person name="Mukherjee M."/>
            <person name="Kredics L."/>
            <person name="Alcaraz L.D."/>
            <person name="Aerts A."/>
            <person name="Antal Z."/>
            <person name="Atanasova L."/>
            <person name="Cervantes-Badillo M.G."/>
            <person name="Challacombe J."/>
            <person name="Chertkov O."/>
            <person name="McCluskey K."/>
            <person name="Coulpier F."/>
            <person name="Deshpande N."/>
            <person name="von Doehren H."/>
            <person name="Ebbole D.J."/>
            <person name="Esquivel-Naranjo E.U."/>
            <person name="Fekete E."/>
            <person name="Flipphi M."/>
            <person name="Glaser F."/>
            <person name="Gomez-Rodriguez E.Y."/>
            <person name="Gruber S."/>
            <person name="Han C."/>
            <person name="Henrissat B."/>
            <person name="Hermosa R."/>
            <person name="Hernandez-Onate M."/>
            <person name="Karaffa L."/>
            <person name="Kosti I."/>
            <person name="Le Crom S."/>
            <person name="Lindquist E."/>
            <person name="Lucas S."/>
            <person name="Luebeck M."/>
            <person name="Luebeck P.S."/>
            <person name="Margeot A."/>
            <person name="Metz B."/>
            <person name="Misra M."/>
            <person name="Nevalainen H."/>
            <person name="Omann M."/>
            <person name="Packer N."/>
            <person name="Perrone G."/>
            <person name="Uresti-Rivera E.E."/>
            <person name="Salamov A."/>
            <person name="Schmoll M."/>
            <person name="Seiboth B."/>
            <person name="Shapiro H."/>
            <person name="Sukno S."/>
            <person name="Tamayo-Ramos J.A."/>
            <person name="Tisch D."/>
            <person name="Wiest A."/>
            <person name="Wilkinson H.H."/>
            <person name="Zhang M."/>
            <person name="Coutinho P.M."/>
            <person name="Kenerley C.M."/>
            <person name="Monte E."/>
            <person name="Baker S.E."/>
            <person name="Grigoriev I.V."/>
        </authorList>
    </citation>
    <scope>NUCLEOTIDE SEQUENCE [LARGE SCALE GENOMIC DNA]</scope>
    <source>
        <strain evidence="3">ATCC 20476 / IMI 206040</strain>
    </source>
</reference>
<feature type="compositionally biased region" description="Basic and acidic residues" evidence="1">
    <location>
        <begin position="259"/>
        <end position="273"/>
    </location>
</feature>
<dbReference type="eggNOG" id="ENOG502RVNB">
    <property type="taxonomic scope" value="Eukaryota"/>
</dbReference>
<feature type="region of interest" description="Disordered" evidence="1">
    <location>
        <begin position="251"/>
        <end position="273"/>
    </location>
</feature>
<accession>G9P4J9</accession>
<gene>
    <name evidence="2" type="ORF">TRIATDRAFT_312515</name>
</gene>
<dbReference type="HOGENOM" id="CLU_072615_2_0_1"/>
<dbReference type="OMA" id="DVGWMYT"/>
<sequence length="273" mass="32183">MSSTSAAFPPNFGNEICIGHDVDFDRIKSRMTCSKFHDSVWGLVIYRCSQGHQSAWDRLLQGLRNDVRQSAEYYNREEVLQFHDLHAIDDKRLYGATSHQVREHFQSWVPKNLEDRIRPDAVDFKKDKCWDIDWLRATSTPRYEYCLFADDICLESVDQPGLDLPVVKILWKDWESPWSPEEMSRPVPAPFHDGVTEYWEEDVGWMYMPLLDYVGNYHVLGKCFWEDQYVRPPYMDGSEDETNFVGYWRKKSSSEEANQADRERPLSTEQSSR</sequence>
<name>G9P4J9_HYPAI</name>
<comment type="caution">
    <text evidence="2">The sequence shown here is derived from an EMBL/GenBank/DDBJ whole genome shotgun (WGS) entry which is preliminary data.</text>
</comment>
<dbReference type="OrthoDB" id="4424523at2759"/>
<dbReference type="STRING" id="452589.G9P4J9"/>
<dbReference type="Proteomes" id="UP000005426">
    <property type="component" value="Unassembled WGS sequence"/>
</dbReference>
<protein>
    <submittedName>
        <fullName evidence="2">Uncharacterized protein</fullName>
    </submittedName>
</protein>
<evidence type="ECO:0000256" key="1">
    <source>
        <dbReference type="SAM" id="MobiDB-lite"/>
    </source>
</evidence>
<dbReference type="KEGG" id="tatv:25782909"/>
<evidence type="ECO:0000313" key="2">
    <source>
        <dbReference type="EMBL" id="EHK41985.1"/>
    </source>
</evidence>
<dbReference type="AlphaFoldDB" id="G9P4J9"/>